<keyword evidence="1" id="KW-0472">Membrane</keyword>
<dbReference type="EMBL" id="FOIW01000002">
    <property type="protein sequence ID" value="SEW14824.1"/>
    <property type="molecule type" value="Genomic_DNA"/>
</dbReference>
<dbReference type="Proteomes" id="UP000182125">
    <property type="component" value="Unassembled WGS sequence"/>
</dbReference>
<accession>A0A1I0PK82</accession>
<keyword evidence="1" id="KW-0812">Transmembrane</keyword>
<proteinExistence type="predicted"/>
<name>A0A1I0PK82_9EURY</name>
<evidence type="ECO:0000256" key="1">
    <source>
        <dbReference type="SAM" id="Phobius"/>
    </source>
</evidence>
<feature type="transmembrane region" description="Helical" evidence="1">
    <location>
        <begin position="53"/>
        <end position="70"/>
    </location>
</feature>
<organism evidence="2 3">
    <name type="scientific">Thermococcus thioreducens</name>
    <dbReference type="NCBI Taxonomy" id="277988"/>
    <lineage>
        <taxon>Archaea</taxon>
        <taxon>Methanobacteriati</taxon>
        <taxon>Methanobacteriota</taxon>
        <taxon>Thermococci</taxon>
        <taxon>Thermococcales</taxon>
        <taxon>Thermococcaceae</taxon>
        <taxon>Thermococcus</taxon>
    </lineage>
</organism>
<protein>
    <submittedName>
        <fullName evidence="2">Uncharacterized protein</fullName>
    </submittedName>
</protein>
<sequence length="160" mass="18501">MFSRRNLPYIHWGEYKLRDEYYRVRFRTNLLREGIVSFGLSFLFGTLDSPGVVFMAIVSWVMSSLVWIVYNGYRCSGLSKRLECRPLCDILLKKSLIDSAGIGIIIPASLVSRYLNQNYVILAILAIIWALTSAKMLSNIDYPYEWASSERIRRAKEKCV</sequence>
<dbReference type="AlphaFoldDB" id="A0A1I0PK82"/>
<evidence type="ECO:0000313" key="3">
    <source>
        <dbReference type="Proteomes" id="UP000182125"/>
    </source>
</evidence>
<gene>
    <name evidence="2" type="ORF">SAMN05216170_1884</name>
</gene>
<evidence type="ECO:0000313" key="2">
    <source>
        <dbReference type="EMBL" id="SEW14824.1"/>
    </source>
</evidence>
<feature type="transmembrane region" description="Helical" evidence="1">
    <location>
        <begin position="117"/>
        <end position="134"/>
    </location>
</feature>
<feature type="transmembrane region" description="Helical" evidence="1">
    <location>
        <begin position="30"/>
        <end position="47"/>
    </location>
</feature>
<reference evidence="3" key="1">
    <citation type="submission" date="2016-10" db="EMBL/GenBank/DDBJ databases">
        <authorList>
            <person name="Varghese N."/>
            <person name="Submissions S."/>
        </authorList>
    </citation>
    <scope>NUCLEOTIDE SEQUENCE [LARGE SCALE GENOMIC DNA]</scope>
    <source>
        <strain evidence="3">OGL-20</strain>
    </source>
</reference>
<keyword evidence="1" id="KW-1133">Transmembrane helix</keyword>